<dbReference type="PANTHER" id="PTHR42714:SF2">
    <property type="entry name" value="TRNA MODIFICATION GTPASE GTPBP3, MITOCHONDRIAL"/>
    <property type="match status" value="1"/>
</dbReference>
<feature type="binding site" evidence="7">
    <location>
        <position position="258"/>
    </location>
    <ligand>
        <name>K(+)</name>
        <dbReference type="ChEBI" id="CHEBI:29103"/>
    </ligand>
</feature>
<dbReference type="RefSeq" id="WP_013757421.1">
    <property type="nucleotide sequence ID" value="NC_015500.1"/>
</dbReference>
<dbReference type="CDD" id="cd14858">
    <property type="entry name" value="TrmE_N"/>
    <property type="match status" value="1"/>
</dbReference>
<dbReference type="PANTHER" id="PTHR42714">
    <property type="entry name" value="TRNA MODIFICATION GTPASE GTPBP3"/>
    <property type="match status" value="1"/>
</dbReference>
<dbReference type="InterPro" id="IPR027368">
    <property type="entry name" value="MnmE_dom2"/>
</dbReference>
<feature type="binding site" evidence="7">
    <location>
        <begin position="256"/>
        <end position="262"/>
    </location>
    <ligand>
        <name>GTP</name>
        <dbReference type="ChEBI" id="CHEBI:37565"/>
    </ligand>
</feature>
<comment type="function">
    <text evidence="7">Exhibits a very high intrinsic GTPase hydrolysis rate. Involved in the addition of a carboxymethylaminomethyl (cmnm) group at the wobble position (U34) of certain tRNAs, forming tRNA-cmnm(5)s(2)U34.</text>
</comment>
<keyword evidence="7" id="KW-0378">Hydrolase</keyword>
<feature type="binding site" evidence="7">
    <location>
        <position position="509"/>
    </location>
    <ligand>
        <name>(6S)-5-formyl-5,6,7,8-tetrahydrofolate</name>
        <dbReference type="ChEBI" id="CHEBI:57457"/>
    </ligand>
</feature>
<evidence type="ECO:0000313" key="11">
    <source>
        <dbReference type="Proteomes" id="UP000006546"/>
    </source>
</evidence>
<evidence type="ECO:0000256" key="3">
    <source>
        <dbReference type="ARBA" id="ARBA00022741"/>
    </source>
</evidence>
<keyword evidence="2 7" id="KW-0819">tRNA processing</keyword>
<dbReference type="GO" id="GO:0005829">
    <property type="term" value="C:cytosol"/>
    <property type="evidence" value="ECO:0007669"/>
    <property type="project" value="TreeGrafter"/>
</dbReference>
<keyword evidence="11" id="KW-1185">Reference proteome</keyword>
<evidence type="ECO:0000259" key="9">
    <source>
        <dbReference type="PROSITE" id="PS51709"/>
    </source>
</evidence>
<dbReference type="SUPFAM" id="SSF52540">
    <property type="entry name" value="P-loop containing nucleoside triphosphate hydrolases"/>
    <property type="match status" value="1"/>
</dbReference>
<proteinExistence type="inferred from homology"/>
<dbReference type="EMBL" id="CP002696">
    <property type="protein sequence ID" value="AEE15702.1"/>
    <property type="molecule type" value="Genomic_DNA"/>
</dbReference>
<dbReference type="Pfam" id="PF10396">
    <property type="entry name" value="TrmE_N"/>
    <property type="match status" value="1"/>
</dbReference>
<feature type="binding site" evidence="7">
    <location>
        <begin position="281"/>
        <end position="284"/>
    </location>
    <ligand>
        <name>GTP</name>
        <dbReference type="ChEBI" id="CHEBI:37565"/>
    </ligand>
</feature>
<dbReference type="HAMAP" id="MF_00379">
    <property type="entry name" value="GTPase_MnmE"/>
    <property type="match status" value="1"/>
</dbReference>
<evidence type="ECO:0000256" key="5">
    <source>
        <dbReference type="ARBA" id="ARBA00022958"/>
    </source>
</evidence>
<gene>
    <name evidence="7" type="primary">mnmE</name>
    <name evidence="7" type="synonym">trmE</name>
    <name evidence="10" type="ordered locus">Trebr_0253</name>
</gene>
<dbReference type="GO" id="GO:0002098">
    <property type="term" value="P:tRNA wobble uridine modification"/>
    <property type="evidence" value="ECO:0007669"/>
    <property type="project" value="TreeGrafter"/>
</dbReference>
<comment type="subcellular location">
    <subcellularLocation>
        <location evidence="7">Cytoplasm</location>
    </subcellularLocation>
</comment>
<evidence type="ECO:0000256" key="8">
    <source>
        <dbReference type="RuleBase" id="RU003313"/>
    </source>
</evidence>
<dbReference type="PROSITE" id="PS51709">
    <property type="entry name" value="G_TRME"/>
    <property type="match status" value="1"/>
</dbReference>
<dbReference type="STRING" id="906968.Trebr_0253"/>
<evidence type="ECO:0000256" key="4">
    <source>
        <dbReference type="ARBA" id="ARBA00022842"/>
    </source>
</evidence>
<reference evidence="11" key="1">
    <citation type="submission" date="2011-04" db="EMBL/GenBank/DDBJ databases">
        <title>The complete genome of Treponema brennaborense DSM 12168.</title>
        <authorList>
            <person name="Lucas S."/>
            <person name="Han J."/>
            <person name="Lapidus A."/>
            <person name="Bruce D."/>
            <person name="Goodwin L."/>
            <person name="Pitluck S."/>
            <person name="Peters L."/>
            <person name="Kyrpides N."/>
            <person name="Mavromatis K."/>
            <person name="Ivanova N."/>
            <person name="Mikhailova N."/>
            <person name="Pagani I."/>
            <person name="Teshima H."/>
            <person name="Detter J.C."/>
            <person name="Tapia R."/>
            <person name="Han C."/>
            <person name="Land M."/>
            <person name="Hauser L."/>
            <person name="Markowitz V."/>
            <person name="Cheng J.-F."/>
            <person name="Hugenholtz P."/>
            <person name="Woyke T."/>
            <person name="Wu D."/>
            <person name="Gronow S."/>
            <person name="Wellnitz S."/>
            <person name="Brambilla E."/>
            <person name="Klenk H.-P."/>
            <person name="Eisen J.A."/>
        </authorList>
    </citation>
    <scope>NUCLEOTIDE SEQUENCE [LARGE SCALE GENOMIC DNA]</scope>
    <source>
        <strain evidence="11">DSM 12168 / CIP 105900 / DD5/3</strain>
    </source>
</reference>
<dbReference type="AlphaFoldDB" id="F4LME0"/>
<dbReference type="Gene3D" id="3.30.1360.120">
    <property type="entry name" value="Probable tRNA modification gtpase trme, domain 1"/>
    <property type="match status" value="1"/>
</dbReference>
<dbReference type="EC" id="3.6.-.-" evidence="7"/>
<evidence type="ECO:0000256" key="7">
    <source>
        <dbReference type="HAMAP-Rule" id="MF_00379"/>
    </source>
</evidence>
<dbReference type="InterPro" id="IPR004520">
    <property type="entry name" value="GTPase_MnmE"/>
</dbReference>
<dbReference type="Gene3D" id="3.40.50.300">
    <property type="entry name" value="P-loop containing nucleotide triphosphate hydrolases"/>
    <property type="match status" value="1"/>
</dbReference>
<dbReference type="Gene3D" id="1.20.120.430">
    <property type="entry name" value="tRNA modification GTPase MnmE domain 2"/>
    <property type="match status" value="1"/>
</dbReference>
<dbReference type="CDD" id="cd04164">
    <property type="entry name" value="trmE"/>
    <property type="match status" value="1"/>
</dbReference>
<keyword evidence="5 7" id="KW-0630">Potassium</keyword>
<dbReference type="KEGG" id="tbe:Trebr_0253"/>
<dbReference type="InterPro" id="IPR025867">
    <property type="entry name" value="MnmE_helical"/>
</dbReference>
<feature type="binding site" evidence="7">
    <location>
        <position position="237"/>
    </location>
    <ligand>
        <name>K(+)</name>
        <dbReference type="ChEBI" id="CHEBI:29103"/>
    </ligand>
</feature>
<keyword evidence="7" id="KW-0479">Metal-binding</keyword>
<keyword evidence="6 7" id="KW-0342">GTP-binding</keyword>
<dbReference type="GO" id="GO:0046872">
    <property type="term" value="F:metal ion binding"/>
    <property type="evidence" value="ECO:0007669"/>
    <property type="project" value="UniProtKB-KW"/>
</dbReference>
<dbReference type="GO" id="GO:0003924">
    <property type="term" value="F:GTPase activity"/>
    <property type="evidence" value="ECO:0007669"/>
    <property type="project" value="UniProtKB-UniRule"/>
</dbReference>
<keyword evidence="4 7" id="KW-0460">Magnesium</keyword>
<dbReference type="GO" id="GO:0005525">
    <property type="term" value="F:GTP binding"/>
    <property type="evidence" value="ECO:0007669"/>
    <property type="project" value="UniProtKB-UniRule"/>
</dbReference>
<dbReference type="NCBIfam" id="TIGR00450">
    <property type="entry name" value="mnmE_trmE_thdF"/>
    <property type="match status" value="1"/>
</dbReference>
<feature type="binding site" evidence="7">
    <location>
        <position position="132"/>
    </location>
    <ligand>
        <name>(6S)-5-formyl-5,6,7,8-tetrahydrofolate</name>
        <dbReference type="ChEBI" id="CHEBI:57457"/>
    </ligand>
</feature>
<dbReference type="eggNOG" id="COG0486">
    <property type="taxonomic scope" value="Bacteria"/>
</dbReference>
<feature type="domain" description="TrmE-type G" evidence="9">
    <location>
        <begin position="227"/>
        <end position="430"/>
    </location>
</feature>
<feature type="binding site" evidence="7">
    <location>
        <position position="262"/>
    </location>
    <ligand>
        <name>Mg(2+)</name>
        <dbReference type="ChEBI" id="CHEBI:18420"/>
    </ligand>
</feature>
<dbReference type="InterPro" id="IPR027417">
    <property type="entry name" value="P-loop_NTPase"/>
</dbReference>
<comment type="caution">
    <text evidence="7">Lacks conserved residue(s) required for the propagation of feature annotation.</text>
</comment>
<keyword evidence="3 7" id="KW-0547">Nucleotide-binding</keyword>
<feature type="binding site" evidence="7">
    <location>
        <position position="256"/>
    </location>
    <ligand>
        <name>K(+)</name>
        <dbReference type="ChEBI" id="CHEBI:29103"/>
    </ligand>
</feature>
<accession>F4LME0</accession>
<comment type="cofactor">
    <cofactor evidence="7">
        <name>K(+)</name>
        <dbReference type="ChEBI" id="CHEBI:29103"/>
    </cofactor>
    <text evidence="7">Binds 1 potassium ion per subunit.</text>
</comment>
<dbReference type="InterPro" id="IPR006073">
    <property type="entry name" value="GTP-bd"/>
</dbReference>
<dbReference type="InterPro" id="IPR018948">
    <property type="entry name" value="GTP-bd_TrmE_N"/>
</dbReference>
<feature type="binding site" evidence="7">
    <location>
        <position position="241"/>
    </location>
    <ligand>
        <name>Mg(2+)</name>
        <dbReference type="ChEBI" id="CHEBI:18420"/>
    </ligand>
</feature>
<evidence type="ECO:0000313" key="10">
    <source>
        <dbReference type="EMBL" id="AEE15702.1"/>
    </source>
</evidence>
<evidence type="ECO:0000256" key="2">
    <source>
        <dbReference type="ARBA" id="ARBA00022694"/>
    </source>
</evidence>
<dbReference type="InterPro" id="IPR027266">
    <property type="entry name" value="TrmE/GcvT-like"/>
</dbReference>
<dbReference type="NCBIfam" id="TIGR00231">
    <property type="entry name" value="small_GTP"/>
    <property type="match status" value="1"/>
</dbReference>
<feature type="binding site" evidence="7">
    <location>
        <begin position="237"/>
        <end position="242"/>
    </location>
    <ligand>
        <name>GTP</name>
        <dbReference type="ChEBI" id="CHEBI:37565"/>
    </ligand>
</feature>
<feature type="binding site" evidence="7">
    <location>
        <position position="261"/>
    </location>
    <ligand>
        <name>K(+)</name>
        <dbReference type="ChEBI" id="CHEBI:29103"/>
    </ligand>
</feature>
<comment type="subunit">
    <text evidence="7">Homodimer. Heterotetramer of two MnmE and two MnmG subunits.</text>
</comment>
<keyword evidence="7" id="KW-0963">Cytoplasm</keyword>
<feature type="binding site" evidence="7">
    <location>
        <position position="28"/>
    </location>
    <ligand>
        <name>(6S)-5-formyl-5,6,7,8-tetrahydrofolate</name>
        <dbReference type="ChEBI" id="CHEBI:57457"/>
    </ligand>
</feature>
<organism evidence="10 11">
    <name type="scientific">Treponema brennaborense (strain DSM 12168 / CIP 105900 / DD5/3)</name>
    <dbReference type="NCBI Taxonomy" id="906968"/>
    <lineage>
        <taxon>Bacteria</taxon>
        <taxon>Pseudomonadati</taxon>
        <taxon>Spirochaetota</taxon>
        <taxon>Spirochaetia</taxon>
        <taxon>Spirochaetales</taxon>
        <taxon>Treponemataceae</taxon>
        <taxon>Treponema</taxon>
    </lineage>
</organism>
<dbReference type="Pfam" id="PF12631">
    <property type="entry name" value="MnmE_helical"/>
    <property type="match status" value="1"/>
</dbReference>
<dbReference type="Proteomes" id="UP000006546">
    <property type="component" value="Chromosome"/>
</dbReference>
<evidence type="ECO:0000256" key="6">
    <source>
        <dbReference type="ARBA" id="ARBA00023134"/>
    </source>
</evidence>
<dbReference type="InterPro" id="IPR005225">
    <property type="entry name" value="Small_GTP-bd"/>
</dbReference>
<evidence type="ECO:0000256" key="1">
    <source>
        <dbReference type="ARBA" id="ARBA00011043"/>
    </source>
</evidence>
<dbReference type="HOGENOM" id="CLU_019624_4_1_12"/>
<sequence>MDTNGYTPEEPIAAVATAIAPAALGIIRTSGKGCIELVAALFSRPEALRNAAGNTLVYGWIVDPAGGGVRRIDEVLISVFRAPKSFTGEDMAEICCHGGPAIVTGIYRLLTENGFRAAQHGEFTFRAFINGKADLTRAEAVHEIISAKTDESRGRAAGRLAGSLYDEISAVKKELVATLASVEAEIEYPEDEETIADAFDDTRLRRVETELASLCSSWASEKLYQDGARVVLCGRTNAGKSSLFNMLLKEERAIVSDIHGTTRDWLESWASFGGIPARLFDTAGLRETDDVVEQSGVRRTFDLTKDADLILYVVDAVEGITDEDESFLTAFAAAPNVRTPLILILNKCDKLSESGDSAAMHAATMNTATMNTDAATRHTAAFNSAGSTTAEDFTSNAALGSFSPAAAVRLSAKTGSGTAALTKAIKACLTAAASTDREQPGLGSARQKQCAQDALDSVRHALLAARQNYPLDAVAQDMEDALDALGEITGAVTPDDILDTVFSNFCLGK</sequence>
<comment type="similarity">
    <text evidence="1 7 8">Belongs to the TRAFAC class TrmE-Era-EngA-EngB-Septin-like GTPase superfamily. TrmE GTPase family.</text>
</comment>
<protein>
    <recommendedName>
        <fullName evidence="7">tRNA modification GTPase MnmE</fullName>
        <ecNumber evidence="7">3.6.-.-</ecNumber>
    </recommendedName>
</protein>
<dbReference type="OrthoDB" id="9805918at2"/>
<dbReference type="InterPro" id="IPR031168">
    <property type="entry name" value="G_TrmE"/>
</dbReference>
<name>F4LME0_TREBD</name>
<feature type="binding site" evidence="7">
    <location>
        <position position="93"/>
    </location>
    <ligand>
        <name>(6S)-5-formyl-5,6,7,8-tetrahydrofolate</name>
        <dbReference type="ChEBI" id="CHEBI:57457"/>
    </ligand>
</feature>
<dbReference type="GO" id="GO:0030488">
    <property type="term" value="P:tRNA methylation"/>
    <property type="evidence" value="ECO:0007669"/>
    <property type="project" value="TreeGrafter"/>
</dbReference>
<dbReference type="Pfam" id="PF01926">
    <property type="entry name" value="MMR_HSR1"/>
    <property type="match status" value="1"/>
</dbReference>